<dbReference type="PATRIC" id="fig|1280952.3.peg.2126"/>
<comment type="caution">
    <text evidence="3">The sequence shown here is derived from an EMBL/GenBank/DDBJ whole genome shotgun (WGS) entry which is preliminary data.</text>
</comment>
<evidence type="ECO:0000259" key="2">
    <source>
        <dbReference type="Pfam" id="PF01979"/>
    </source>
</evidence>
<dbReference type="InterPro" id="IPR006680">
    <property type="entry name" value="Amidohydro-rel"/>
</dbReference>
<protein>
    <submittedName>
        <fullName evidence="3">Amidohydrolase family protein</fullName>
    </submittedName>
</protein>
<organism evidence="3 4">
    <name type="scientific">Hyphomonas jannaschiana VP2</name>
    <dbReference type="NCBI Taxonomy" id="1280952"/>
    <lineage>
        <taxon>Bacteria</taxon>
        <taxon>Pseudomonadati</taxon>
        <taxon>Pseudomonadota</taxon>
        <taxon>Alphaproteobacteria</taxon>
        <taxon>Hyphomonadales</taxon>
        <taxon>Hyphomonadaceae</taxon>
        <taxon>Hyphomonas</taxon>
    </lineage>
</organism>
<keyword evidence="3" id="KW-0378">Hydrolase</keyword>
<sequence>MIRKLMAGAAIAVVAAFGASAQTYVVEGKKVWTGTDAGTIENGIVVIRNGTIMAVGPSTMAKPEGAEVISAEWVTPGLISAFSRTGIIEVDAEDSTNDAVAAMSGFSASLDASDGFNPDDTAVDVSRLGGVTRVAVAPQPSTNLFAGQGFIADTSGAQDTDLKEEAFTFITLGEGGAGLAGGSRPAAWAQLRAAFDDARAYPTRYLAGGEGDVLSRRDAEALAPAARGRQLILIDARSATDLNAVMDLAESNRNLTFAILGADEGWRVADRLAKLKIPVIVDGFANLPASFSQLAATQENAARLDAAGVPVAIVNLDDSTHLARLMTQIAGNAVANGMDWDDAMKALTVTPASIYGLSGYGILAPGAHADVVAWDGDPLEVTTNADAVFIDGEPQEMRSRQTELRDRYLSLDKEDRPYAYVKP</sequence>
<dbReference type="InterPro" id="IPR032466">
    <property type="entry name" value="Metal_Hydrolase"/>
</dbReference>
<dbReference type="Gene3D" id="3.20.20.140">
    <property type="entry name" value="Metal-dependent hydrolases"/>
    <property type="match status" value="1"/>
</dbReference>
<dbReference type="EMBL" id="ARYJ01000006">
    <property type="protein sequence ID" value="KCZ88033.1"/>
    <property type="molecule type" value="Genomic_DNA"/>
</dbReference>
<dbReference type="RefSeq" id="WP_035581975.1">
    <property type="nucleotide sequence ID" value="NZ_ARYJ01000006.1"/>
</dbReference>
<gene>
    <name evidence="3" type="ORF">HJA_10640</name>
</gene>
<accession>A0A059FC04</accession>
<dbReference type="InterPro" id="IPR011059">
    <property type="entry name" value="Metal-dep_hydrolase_composite"/>
</dbReference>
<evidence type="ECO:0000313" key="3">
    <source>
        <dbReference type="EMBL" id="KCZ88033.1"/>
    </source>
</evidence>
<dbReference type="SUPFAM" id="SSF51556">
    <property type="entry name" value="Metallo-dependent hydrolases"/>
    <property type="match status" value="1"/>
</dbReference>
<dbReference type="Gene3D" id="2.30.40.10">
    <property type="entry name" value="Urease, subunit C, domain 1"/>
    <property type="match status" value="1"/>
</dbReference>
<dbReference type="eggNOG" id="COG1228">
    <property type="taxonomic scope" value="Bacteria"/>
</dbReference>
<dbReference type="PANTHER" id="PTHR43135">
    <property type="entry name" value="ALPHA-D-RIBOSE 1-METHYLPHOSPHONATE 5-TRIPHOSPHATE DIPHOSPHATASE"/>
    <property type="match status" value="1"/>
</dbReference>
<dbReference type="PANTHER" id="PTHR43135:SF3">
    <property type="entry name" value="ALPHA-D-RIBOSE 1-METHYLPHOSPHONATE 5-TRIPHOSPHATE DIPHOSPHATASE"/>
    <property type="match status" value="1"/>
</dbReference>
<dbReference type="SUPFAM" id="SSF51338">
    <property type="entry name" value="Composite domain of metallo-dependent hydrolases"/>
    <property type="match status" value="1"/>
</dbReference>
<name>A0A059FC04_9PROT</name>
<dbReference type="Pfam" id="PF01979">
    <property type="entry name" value="Amidohydro_1"/>
    <property type="match status" value="1"/>
</dbReference>
<dbReference type="AlphaFoldDB" id="A0A059FC04"/>
<keyword evidence="4" id="KW-1185">Reference proteome</keyword>
<keyword evidence="1" id="KW-0732">Signal</keyword>
<dbReference type="STRING" id="1280952.HJA_10640"/>
<dbReference type="Proteomes" id="UP000024816">
    <property type="component" value="Unassembled WGS sequence"/>
</dbReference>
<feature type="domain" description="Amidohydrolase-related" evidence="2">
    <location>
        <begin position="278"/>
        <end position="390"/>
    </location>
</feature>
<evidence type="ECO:0000256" key="1">
    <source>
        <dbReference type="SAM" id="SignalP"/>
    </source>
</evidence>
<dbReference type="InterPro" id="IPR051781">
    <property type="entry name" value="Metallo-dep_Hydrolase"/>
</dbReference>
<feature type="chain" id="PRO_5001577952" evidence="1">
    <location>
        <begin position="22"/>
        <end position="423"/>
    </location>
</feature>
<proteinExistence type="predicted"/>
<reference evidence="3 4" key="1">
    <citation type="journal article" date="2014" name="Antonie Van Leeuwenhoek">
        <title>Hyphomonas beringensis sp. nov. and Hyphomonas chukchiensis sp. nov., isolated from surface seawater of the Bering Sea and Chukchi Sea.</title>
        <authorList>
            <person name="Li C."/>
            <person name="Lai Q."/>
            <person name="Li G."/>
            <person name="Dong C."/>
            <person name="Wang J."/>
            <person name="Liao Y."/>
            <person name="Shao Z."/>
        </authorList>
    </citation>
    <scope>NUCLEOTIDE SEQUENCE [LARGE SCALE GENOMIC DNA]</scope>
    <source>
        <strain evidence="3 4">VP2</strain>
    </source>
</reference>
<feature type="signal peptide" evidence="1">
    <location>
        <begin position="1"/>
        <end position="21"/>
    </location>
</feature>
<evidence type="ECO:0000313" key="4">
    <source>
        <dbReference type="Proteomes" id="UP000024816"/>
    </source>
</evidence>
<dbReference type="OrthoDB" id="9802793at2"/>
<dbReference type="GO" id="GO:0016810">
    <property type="term" value="F:hydrolase activity, acting on carbon-nitrogen (but not peptide) bonds"/>
    <property type="evidence" value="ECO:0007669"/>
    <property type="project" value="InterPro"/>
</dbReference>